<protein>
    <submittedName>
        <fullName evidence="3">Uncharacterized protein</fullName>
    </submittedName>
</protein>
<reference evidence="3" key="1">
    <citation type="submission" date="2021-01" db="EMBL/GenBank/DDBJ databases">
        <authorList>
            <person name="Corre E."/>
            <person name="Pelletier E."/>
            <person name="Niang G."/>
            <person name="Scheremetjew M."/>
            <person name="Finn R."/>
            <person name="Kale V."/>
            <person name="Holt S."/>
            <person name="Cochrane G."/>
            <person name="Meng A."/>
            <person name="Brown T."/>
            <person name="Cohen L."/>
        </authorList>
    </citation>
    <scope>NUCLEOTIDE SEQUENCE</scope>
    <source>
        <strain evidence="3">CCMP1723</strain>
    </source>
</reference>
<feature type="region of interest" description="Disordered" evidence="1">
    <location>
        <begin position="569"/>
        <end position="589"/>
    </location>
</feature>
<accession>A0A7S0NHU3</accession>
<keyword evidence="2" id="KW-0472">Membrane</keyword>
<gene>
    <name evidence="3" type="ORF">MCOM1403_LOCUS1384</name>
</gene>
<feature type="region of interest" description="Disordered" evidence="1">
    <location>
        <begin position="1"/>
        <end position="66"/>
    </location>
</feature>
<feature type="transmembrane region" description="Helical" evidence="2">
    <location>
        <begin position="351"/>
        <end position="375"/>
    </location>
</feature>
<keyword evidence="2" id="KW-1133">Transmembrane helix</keyword>
<name>A0A7S0NHU3_MICPS</name>
<proteinExistence type="predicted"/>
<sequence length="589" mass="60981">MATGTPPTSPSRARFTAAAASGAPRSPVPPSATRELDDDAERRFGGIQASGRPTRTSSIPAPWSPGKAIAGGNNVAGWLRSRLGMEPNVGTDQTASEDQRGAADDVDIVPPGNVPASPAMTNVTTLGDVLLQADNEQLFRHGLFNAVGNAILLCVIGLCYCVLLLLEQFRSPILWALLVSLALRDAKTATVSFWTRALRKYTLIGLVLTPFAEARVAIATAARGVERAIARAARADLTARLCFGFGFGFFGDAKQAEKKTPPTSPARRALTSPLKMVTLASSSPRSPGARLRALRAALTEPDTPPGGGGSPKTKNRQLSASNFHFRWLLCAGVALEAWTVVARDWALTRSIVALALVALVAGAATIGLLVAAHWYTFAGPGAFFPSSAGDGAGFATLFRTLAPGLGSIRRALARALASSPGSRTLRAKTTAACARCDLAIREALIASLHFVVAVGLITGGIVFVAATTAFFTVNIARESSGAVAALAASSGGAFEFNSASFSRNAFGGGAVDGGAKIMDSMYVAYGRAVEKHLPSAIDWAASHVERTFPGANATELWESMQHIYAQLSDDDGGGGGEGGGGRCREGCGG</sequence>
<evidence type="ECO:0000313" key="3">
    <source>
        <dbReference type="EMBL" id="CAD8513959.1"/>
    </source>
</evidence>
<evidence type="ECO:0000256" key="1">
    <source>
        <dbReference type="SAM" id="MobiDB-lite"/>
    </source>
</evidence>
<keyword evidence="2" id="KW-0812">Transmembrane</keyword>
<feature type="transmembrane region" description="Helical" evidence="2">
    <location>
        <begin position="143"/>
        <end position="166"/>
    </location>
</feature>
<dbReference type="AlphaFoldDB" id="A0A7S0NHU3"/>
<feature type="transmembrane region" description="Helical" evidence="2">
    <location>
        <begin position="448"/>
        <end position="471"/>
    </location>
</feature>
<feature type="compositionally biased region" description="Low complexity" evidence="1">
    <location>
        <begin position="10"/>
        <end position="25"/>
    </location>
</feature>
<evidence type="ECO:0000256" key="2">
    <source>
        <dbReference type="SAM" id="Phobius"/>
    </source>
</evidence>
<dbReference type="EMBL" id="HBEQ01001729">
    <property type="protein sequence ID" value="CAD8513959.1"/>
    <property type="molecule type" value="Transcribed_RNA"/>
</dbReference>
<organism evidence="3">
    <name type="scientific">Micromonas pusilla</name>
    <name type="common">Picoplanktonic green alga</name>
    <name type="synonym">Chromulina pusilla</name>
    <dbReference type="NCBI Taxonomy" id="38833"/>
    <lineage>
        <taxon>Eukaryota</taxon>
        <taxon>Viridiplantae</taxon>
        <taxon>Chlorophyta</taxon>
        <taxon>Mamiellophyceae</taxon>
        <taxon>Mamiellales</taxon>
        <taxon>Mamiellaceae</taxon>
        <taxon>Micromonas</taxon>
    </lineage>
</organism>